<name>A0ACB1A843_MELEN</name>
<reference evidence="1" key="1">
    <citation type="submission" date="2023-11" db="EMBL/GenBank/DDBJ databases">
        <authorList>
            <person name="Poullet M."/>
        </authorList>
    </citation>
    <scope>NUCLEOTIDE SEQUENCE</scope>
    <source>
        <strain evidence="1">E1834</strain>
    </source>
</reference>
<evidence type="ECO:0000313" key="1">
    <source>
        <dbReference type="EMBL" id="CAK5087429.1"/>
    </source>
</evidence>
<dbReference type="Proteomes" id="UP001497535">
    <property type="component" value="Unassembled WGS sequence"/>
</dbReference>
<proteinExistence type="predicted"/>
<protein>
    <submittedName>
        <fullName evidence="1">Uncharacterized protein</fullName>
    </submittedName>
</protein>
<comment type="caution">
    <text evidence="1">The sequence shown here is derived from an EMBL/GenBank/DDBJ whole genome shotgun (WGS) entry which is preliminary data.</text>
</comment>
<organism evidence="1 2">
    <name type="scientific">Meloidogyne enterolobii</name>
    <name type="common">Root-knot nematode worm</name>
    <name type="synonym">Meloidogyne mayaguensis</name>
    <dbReference type="NCBI Taxonomy" id="390850"/>
    <lineage>
        <taxon>Eukaryota</taxon>
        <taxon>Metazoa</taxon>
        <taxon>Ecdysozoa</taxon>
        <taxon>Nematoda</taxon>
        <taxon>Chromadorea</taxon>
        <taxon>Rhabditida</taxon>
        <taxon>Tylenchina</taxon>
        <taxon>Tylenchomorpha</taxon>
        <taxon>Tylenchoidea</taxon>
        <taxon>Meloidogynidae</taxon>
        <taxon>Meloidogyninae</taxon>
        <taxon>Meloidogyne</taxon>
    </lineage>
</organism>
<keyword evidence="2" id="KW-1185">Reference proteome</keyword>
<gene>
    <name evidence="1" type="ORF">MENTE1834_LOCUS34999</name>
</gene>
<sequence length="221" mass="25503">MDENSKIVFLKAVSERKEDLFGQFSSKLTWDTKQKLWQQIFDECSASGCKGLVDAEHLRKVTWQNLQRRSKEKYDRSKKTGEGAIKFNQVDDLVLDIIGRNSDKLDGVDVSDTRRPRTSLEENALEKTIDVVTLEGCISPKNSGSFLEANYYNKTPTSTKRKFKNKADPSDELEELKKQKLRAEIAKTEAETQKLDAETRLINAQAEAAEWELEEYRRRFE</sequence>
<dbReference type="EMBL" id="CAVMJV010000065">
    <property type="protein sequence ID" value="CAK5087429.1"/>
    <property type="molecule type" value="Genomic_DNA"/>
</dbReference>
<evidence type="ECO:0000313" key="2">
    <source>
        <dbReference type="Proteomes" id="UP001497535"/>
    </source>
</evidence>
<accession>A0ACB1A843</accession>